<dbReference type="AlphaFoldDB" id="A0A9X3S996"/>
<dbReference type="EMBL" id="JAPDDP010000002">
    <property type="protein sequence ID" value="MDA0179030.1"/>
    <property type="molecule type" value="Genomic_DNA"/>
</dbReference>
<evidence type="ECO:0000313" key="1">
    <source>
        <dbReference type="EMBL" id="MDA0179030.1"/>
    </source>
</evidence>
<accession>A0A9X3S996</accession>
<sequence length="121" mass="12988">MSLMTDLAMHVAARSAERVDVWQLDEIAAEADADLARLPLARWVVDAVLALEPRQRETIAGARYMLAMESPEDLPAMDLLLVAATTGGTLDVLAAELAAQTRRHLVTAVALTLDPDELSGP</sequence>
<comment type="caution">
    <text evidence="1">The sequence shown here is derived from an EMBL/GenBank/DDBJ whole genome shotgun (WGS) entry which is preliminary data.</text>
</comment>
<gene>
    <name evidence="1" type="ORF">OJ997_01890</name>
</gene>
<keyword evidence="2" id="KW-1185">Reference proteome</keyword>
<dbReference type="Proteomes" id="UP001147653">
    <property type="component" value="Unassembled WGS sequence"/>
</dbReference>
<evidence type="ECO:0000313" key="2">
    <source>
        <dbReference type="Proteomes" id="UP001147653"/>
    </source>
</evidence>
<dbReference type="RefSeq" id="WP_270023297.1">
    <property type="nucleotide sequence ID" value="NZ_JAPDDP010000002.1"/>
</dbReference>
<name>A0A9X3S996_9ACTN</name>
<proteinExistence type="predicted"/>
<protein>
    <submittedName>
        <fullName evidence="1">Uncharacterized protein</fullName>
    </submittedName>
</protein>
<organism evidence="1 2">
    <name type="scientific">Solirubrobacter phytolaccae</name>
    <dbReference type="NCBI Taxonomy" id="1404360"/>
    <lineage>
        <taxon>Bacteria</taxon>
        <taxon>Bacillati</taxon>
        <taxon>Actinomycetota</taxon>
        <taxon>Thermoleophilia</taxon>
        <taxon>Solirubrobacterales</taxon>
        <taxon>Solirubrobacteraceae</taxon>
        <taxon>Solirubrobacter</taxon>
    </lineage>
</organism>
<reference evidence="1" key="1">
    <citation type="submission" date="2022-10" db="EMBL/GenBank/DDBJ databases">
        <title>The WGS of Solirubrobacter phytolaccae KCTC 29190.</title>
        <authorList>
            <person name="Jiang Z."/>
        </authorList>
    </citation>
    <scope>NUCLEOTIDE SEQUENCE</scope>
    <source>
        <strain evidence="1">KCTC 29190</strain>
    </source>
</reference>